<dbReference type="GO" id="GO:0019752">
    <property type="term" value="P:carboxylic acid metabolic process"/>
    <property type="evidence" value="ECO:0007669"/>
    <property type="project" value="InterPro"/>
</dbReference>
<accession>A0A5P2H2D9</accession>
<keyword evidence="2 4" id="KW-0663">Pyridoxal phosphate</keyword>
<evidence type="ECO:0000256" key="2">
    <source>
        <dbReference type="ARBA" id="ARBA00022898"/>
    </source>
</evidence>
<dbReference type="GO" id="GO:0030170">
    <property type="term" value="F:pyridoxal phosphate binding"/>
    <property type="evidence" value="ECO:0007669"/>
    <property type="project" value="InterPro"/>
</dbReference>
<dbReference type="PANTHER" id="PTHR11999:SF165">
    <property type="entry name" value="DECARBOXYLASE, PUTATIVE (AFU_ORTHOLOGUE AFUA_2G04980)-RELATED"/>
    <property type="match status" value="1"/>
</dbReference>
<sequence>MALENFCADLPLQDTVALRWLCNLLRLPSDVVGVSAGSVSAADVIALASARHALLGRAGWDVNASGLYGAPELTVVVSEDVRASIVDALLLLGLGRHRIVFVPTDHRGRMKTECLPQLDHLTIVCMHAGTPKTGDFDFAAEICRLARMAGAWVHVDGTLGLLALSHRGFDTLTHGFAEADSWTTDANRWLGVPHDSAIVLTRSASDLEAASPASHALRASGVEVSAALLNAGRDGIVKRIERSRRFARMLAERLSRVGYTIQSDVLLEYVLVSFGSDDTSRAVIDTLQTEFASWCDGIVWKGQLTMRVGVPAWVSTDADMELALQAIMQAAEMARWESSPSVLFHTLVGP</sequence>
<dbReference type="GO" id="GO:0016831">
    <property type="term" value="F:carboxy-lyase activity"/>
    <property type="evidence" value="ECO:0007669"/>
    <property type="project" value="TreeGrafter"/>
</dbReference>
<dbReference type="PANTHER" id="PTHR11999">
    <property type="entry name" value="GROUP II PYRIDOXAL-5-PHOSPHATE DECARBOXYLASE"/>
    <property type="match status" value="1"/>
</dbReference>
<proteinExistence type="inferred from homology"/>
<dbReference type="RefSeq" id="WP_150372184.1">
    <property type="nucleotide sequence ID" value="NZ_CP044065.1"/>
</dbReference>
<keyword evidence="5" id="KW-0032">Aminotransferase</keyword>
<dbReference type="EMBL" id="CP044065">
    <property type="protein sequence ID" value="QET02142.1"/>
    <property type="molecule type" value="Genomic_DNA"/>
</dbReference>
<reference evidence="5 6" key="1">
    <citation type="submission" date="2019-09" db="EMBL/GenBank/DDBJ databases">
        <title>FDA dAtabase for Regulatory Grade micrObial Sequences (FDA-ARGOS): Supporting development and validation of Infectious Disease Dx tests.</title>
        <authorList>
            <person name="Sciortino C."/>
            <person name="Tallon L."/>
            <person name="Sadzewicz L."/>
            <person name="Vavikolanu K."/>
            <person name="Mehta A."/>
            <person name="Aluvathingal J."/>
            <person name="Nadendla S."/>
            <person name="Nandy P."/>
            <person name="Geyer C."/>
            <person name="Yan Y."/>
            <person name="Sichtig H."/>
        </authorList>
    </citation>
    <scope>NUCLEOTIDE SEQUENCE [LARGE SCALE GENOMIC DNA]</scope>
    <source>
        <strain evidence="5 6">FDAARGOS_664</strain>
    </source>
</reference>
<comment type="cofactor">
    <cofactor evidence="1 4">
        <name>pyridoxal 5'-phosphate</name>
        <dbReference type="ChEBI" id="CHEBI:597326"/>
    </cofactor>
</comment>
<evidence type="ECO:0000256" key="3">
    <source>
        <dbReference type="ARBA" id="ARBA00023239"/>
    </source>
</evidence>
<gene>
    <name evidence="5" type="ORF">FOB72_08870</name>
</gene>
<dbReference type="GO" id="GO:0005737">
    <property type="term" value="C:cytoplasm"/>
    <property type="evidence" value="ECO:0007669"/>
    <property type="project" value="TreeGrafter"/>
</dbReference>
<dbReference type="InterPro" id="IPR002129">
    <property type="entry name" value="PyrdxlP-dep_de-COase"/>
</dbReference>
<dbReference type="SUPFAM" id="SSF53383">
    <property type="entry name" value="PLP-dependent transferases"/>
    <property type="match status" value="1"/>
</dbReference>
<comment type="similarity">
    <text evidence="4">Belongs to the group II decarboxylase family.</text>
</comment>
<dbReference type="InterPro" id="IPR015421">
    <property type="entry name" value="PyrdxlP-dep_Trfase_major"/>
</dbReference>
<evidence type="ECO:0000313" key="6">
    <source>
        <dbReference type="Proteomes" id="UP000322822"/>
    </source>
</evidence>
<keyword evidence="3 4" id="KW-0456">Lyase</keyword>
<protein>
    <submittedName>
        <fullName evidence="5">Aspartate aminotransferase family protein</fullName>
    </submittedName>
</protein>
<evidence type="ECO:0000313" key="5">
    <source>
        <dbReference type="EMBL" id="QET02142.1"/>
    </source>
</evidence>
<evidence type="ECO:0000256" key="4">
    <source>
        <dbReference type="RuleBase" id="RU000382"/>
    </source>
</evidence>
<dbReference type="AlphaFoldDB" id="A0A5P2H2D9"/>
<organism evidence="5 6">
    <name type="scientific">Cupriavidus pauculus</name>
    <dbReference type="NCBI Taxonomy" id="82633"/>
    <lineage>
        <taxon>Bacteria</taxon>
        <taxon>Pseudomonadati</taxon>
        <taxon>Pseudomonadota</taxon>
        <taxon>Betaproteobacteria</taxon>
        <taxon>Burkholderiales</taxon>
        <taxon>Burkholderiaceae</taxon>
        <taxon>Cupriavidus</taxon>
    </lineage>
</organism>
<dbReference type="Pfam" id="PF00282">
    <property type="entry name" value="Pyridoxal_deC"/>
    <property type="match status" value="1"/>
</dbReference>
<dbReference type="InterPro" id="IPR015424">
    <property type="entry name" value="PyrdxlP-dep_Trfase"/>
</dbReference>
<dbReference type="OrthoDB" id="9803665at2"/>
<dbReference type="GO" id="GO:0008483">
    <property type="term" value="F:transaminase activity"/>
    <property type="evidence" value="ECO:0007669"/>
    <property type="project" value="UniProtKB-KW"/>
</dbReference>
<dbReference type="InterPro" id="IPR010977">
    <property type="entry name" value="Aromatic_deC"/>
</dbReference>
<evidence type="ECO:0000256" key="1">
    <source>
        <dbReference type="ARBA" id="ARBA00001933"/>
    </source>
</evidence>
<keyword evidence="5" id="KW-0808">Transferase</keyword>
<name>A0A5P2H2D9_9BURK</name>
<dbReference type="Proteomes" id="UP000322822">
    <property type="component" value="Chromosome 1"/>
</dbReference>
<dbReference type="Gene3D" id="3.40.640.10">
    <property type="entry name" value="Type I PLP-dependent aspartate aminotransferase-like (Major domain)"/>
    <property type="match status" value="1"/>
</dbReference>